<evidence type="ECO:0000256" key="8">
    <source>
        <dbReference type="ARBA" id="ARBA00045912"/>
    </source>
</evidence>
<evidence type="ECO:0000256" key="6">
    <source>
        <dbReference type="ARBA" id="ARBA00022989"/>
    </source>
</evidence>
<evidence type="ECO:0000313" key="11">
    <source>
        <dbReference type="Proteomes" id="UP001472677"/>
    </source>
</evidence>
<protein>
    <recommendedName>
        <fullName evidence="9">Protein RFT1 homolog</fullName>
    </recommendedName>
</protein>
<keyword evidence="4 9" id="KW-0812">Transmembrane</keyword>
<accession>A0ABR1ZEM9</accession>
<organism evidence="10 11">
    <name type="scientific">Hibiscus sabdariffa</name>
    <name type="common">roselle</name>
    <dbReference type="NCBI Taxonomy" id="183260"/>
    <lineage>
        <taxon>Eukaryota</taxon>
        <taxon>Viridiplantae</taxon>
        <taxon>Streptophyta</taxon>
        <taxon>Embryophyta</taxon>
        <taxon>Tracheophyta</taxon>
        <taxon>Spermatophyta</taxon>
        <taxon>Magnoliopsida</taxon>
        <taxon>eudicotyledons</taxon>
        <taxon>Gunneridae</taxon>
        <taxon>Pentapetalae</taxon>
        <taxon>rosids</taxon>
        <taxon>malvids</taxon>
        <taxon>Malvales</taxon>
        <taxon>Malvaceae</taxon>
        <taxon>Malvoideae</taxon>
        <taxon>Hibiscus</taxon>
    </lineage>
</organism>
<keyword evidence="5" id="KW-0256">Endoplasmic reticulum</keyword>
<gene>
    <name evidence="10" type="ORF">V6N12_019799</name>
</gene>
<comment type="pathway">
    <text evidence="2">Protein modification; protein glycosylation.</text>
</comment>
<feature type="transmembrane region" description="Helical" evidence="9">
    <location>
        <begin position="98"/>
        <end position="120"/>
    </location>
</feature>
<comment type="function">
    <text evidence="8 9">Intramembrane glycolipid transporter that operates in the biosynthetic pathway of dolichol-linked oligosaccharides, the glycan precursors employed in protein asparagine (N)-glycosylation. The sequential addition of sugars to dolichol pyrophosphate produces dolichol-linked oligosaccharides containing fourteen sugars, including two GlcNAcs, nine mannoses and three glucoses. Once assembled, the oligosaccharide is transferred from the lipid to nascent proteins by oligosaccharyltransferases. The assembly of dolichol-linked oligosaccharides begins on the cytosolic side of the endoplasmic reticulum membrane and finishes in its lumen. RFT1 could mediate the translocation of the cytosolically oriented intermediate DolPP-GlcNAc2Man5, produced by ALG11, into the ER lumen where dolichol-linked oligosaccharides assembly continues. However, the intramembrane lipid transporter activity could not be confirmed in vitro.</text>
</comment>
<evidence type="ECO:0000256" key="2">
    <source>
        <dbReference type="ARBA" id="ARBA00004922"/>
    </source>
</evidence>
<keyword evidence="7 9" id="KW-0472">Membrane</keyword>
<evidence type="ECO:0000256" key="9">
    <source>
        <dbReference type="RuleBase" id="RU365067"/>
    </source>
</evidence>
<dbReference type="Proteomes" id="UP001472677">
    <property type="component" value="Unassembled WGS sequence"/>
</dbReference>
<proteinExistence type="inferred from homology"/>
<comment type="subcellular location">
    <subcellularLocation>
        <location evidence="1 9">Endoplasmic reticulum membrane</location>
        <topology evidence="1 9">Multi-pass membrane protein</topology>
    </subcellularLocation>
</comment>
<evidence type="ECO:0000256" key="3">
    <source>
        <dbReference type="ARBA" id="ARBA00010288"/>
    </source>
</evidence>
<dbReference type="InterPro" id="IPR007594">
    <property type="entry name" value="RFT1"/>
</dbReference>
<keyword evidence="6 9" id="KW-1133">Transmembrane helix</keyword>
<evidence type="ECO:0000256" key="5">
    <source>
        <dbReference type="ARBA" id="ARBA00022824"/>
    </source>
</evidence>
<evidence type="ECO:0000313" key="10">
    <source>
        <dbReference type="EMBL" id="KAK8478889.1"/>
    </source>
</evidence>
<reference evidence="10 11" key="1">
    <citation type="journal article" date="2024" name="G3 (Bethesda)">
        <title>Genome assembly of Hibiscus sabdariffa L. provides insights into metabolisms of medicinal natural products.</title>
        <authorList>
            <person name="Kim T."/>
        </authorList>
    </citation>
    <scope>NUCLEOTIDE SEQUENCE [LARGE SCALE GENOMIC DNA]</scope>
    <source>
        <strain evidence="10">TK-2024</strain>
        <tissue evidence="10">Old leaves</tissue>
    </source>
</reference>
<evidence type="ECO:0000256" key="4">
    <source>
        <dbReference type="ARBA" id="ARBA00022692"/>
    </source>
</evidence>
<dbReference type="EMBL" id="JBBPBM010002396">
    <property type="protein sequence ID" value="KAK8478889.1"/>
    <property type="molecule type" value="Genomic_DNA"/>
</dbReference>
<comment type="caution">
    <text evidence="10">The sequence shown here is derived from an EMBL/GenBank/DDBJ whole genome shotgun (WGS) entry which is preliminary data.</text>
</comment>
<dbReference type="Pfam" id="PF04506">
    <property type="entry name" value="Rft-1"/>
    <property type="match status" value="1"/>
</dbReference>
<dbReference type="PANTHER" id="PTHR13117">
    <property type="entry name" value="ENDOPLASMIC RETICULUM MULTISPAN TRANSMEMBRANE PROTEIN-RELATED"/>
    <property type="match status" value="1"/>
</dbReference>
<name>A0ABR1ZEM9_9ROSI</name>
<evidence type="ECO:0000256" key="7">
    <source>
        <dbReference type="ARBA" id="ARBA00023136"/>
    </source>
</evidence>
<dbReference type="PANTHER" id="PTHR13117:SF5">
    <property type="entry name" value="PROTEIN RFT1 HOMOLOG"/>
    <property type="match status" value="1"/>
</dbReference>
<comment type="caution">
    <text evidence="9">Lacks conserved residue(s) required for the propagation of feature annotation.</text>
</comment>
<feature type="transmembrane region" description="Helical" evidence="9">
    <location>
        <begin position="21"/>
        <end position="44"/>
    </location>
</feature>
<feature type="transmembrane region" description="Helical" evidence="9">
    <location>
        <begin position="56"/>
        <end position="77"/>
    </location>
</feature>
<sequence length="145" mass="16117">MRADIRFDGASAKDNAANLLKVAWICFLIGVVITIAACVFVFWWKGLHHSDPYAQAILINGCACVLELLAEPLYILSQTLFLLKLRLMVETAATFSRCVTMYILIVNLTNMMKYIALFWYSDVTKHVVLGTVGQQLIVVVSACVA</sequence>
<comment type="similarity">
    <text evidence="3 9">Belongs to the RFT1 family.</text>
</comment>
<keyword evidence="11" id="KW-1185">Reference proteome</keyword>
<evidence type="ECO:0000256" key="1">
    <source>
        <dbReference type="ARBA" id="ARBA00004477"/>
    </source>
</evidence>